<accession>A0AAV4X7F9</accession>
<keyword evidence="2" id="KW-1133">Transmembrane helix</keyword>
<organism evidence="3 4">
    <name type="scientific">Caerostris extrusa</name>
    <name type="common">Bark spider</name>
    <name type="synonym">Caerostris bankana</name>
    <dbReference type="NCBI Taxonomy" id="172846"/>
    <lineage>
        <taxon>Eukaryota</taxon>
        <taxon>Metazoa</taxon>
        <taxon>Ecdysozoa</taxon>
        <taxon>Arthropoda</taxon>
        <taxon>Chelicerata</taxon>
        <taxon>Arachnida</taxon>
        <taxon>Araneae</taxon>
        <taxon>Araneomorphae</taxon>
        <taxon>Entelegynae</taxon>
        <taxon>Araneoidea</taxon>
        <taxon>Araneidae</taxon>
        <taxon>Caerostris</taxon>
    </lineage>
</organism>
<evidence type="ECO:0000256" key="2">
    <source>
        <dbReference type="SAM" id="Phobius"/>
    </source>
</evidence>
<protein>
    <submittedName>
        <fullName evidence="3">Uncharacterized protein</fullName>
    </submittedName>
</protein>
<name>A0AAV4X7F9_CAEEX</name>
<gene>
    <name evidence="3" type="primary">AVEN_159262_1</name>
    <name evidence="3" type="ORF">CEXT_785741</name>
</gene>
<sequence length="433" mass="50000">MEIIIDMVAELHSLLRTRLPGPWDFVKLRAYRDMSCILNNVTYFIVYFTFISWFAEIFIARTQSACGRQLETKDKWLAAVISMVSAMHLLWPFLLFLTHFFTYEFYPWSTAIIVIILHLHLVSNTIRVLCYSLYSKFLNYLKHFKQNITYSWTFMFGTVGSFQPTFETISTSYLHEERMHSSIYDDIAPSSTPIIQPRLRVAEPSDYISSGTPPLQPREREEEYFLATDDSYPTHPQLTSEGQYRATETLRGHPWPKTGRRPSDDASPTIRPQCDSTAYSITTESETTKLLLDQIITNEESEASQKSKDSSPELTAETTKYTHDIKHTDDFGKDLSSHTDKNLVSNDFVQLNSKHKEQKIRFAESQTATSDQHKRDFSQQANLPRRKIKATPFQKRSVKDSKKSHSKSAKGFYGGLSGCKRGQNMWLGVLWKL</sequence>
<feature type="region of interest" description="Disordered" evidence="1">
    <location>
        <begin position="363"/>
        <end position="414"/>
    </location>
</feature>
<dbReference type="Proteomes" id="UP001054945">
    <property type="component" value="Unassembled WGS sequence"/>
</dbReference>
<feature type="transmembrane region" description="Helical" evidence="2">
    <location>
        <begin position="76"/>
        <end position="102"/>
    </location>
</feature>
<keyword evidence="4" id="KW-1185">Reference proteome</keyword>
<feature type="region of interest" description="Disordered" evidence="1">
    <location>
        <begin position="300"/>
        <end position="321"/>
    </location>
</feature>
<keyword evidence="2" id="KW-0812">Transmembrane</keyword>
<evidence type="ECO:0000256" key="1">
    <source>
        <dbReference type="SAM" id="MobiDB-lite"/>
    </source>
</evidence>
<dbReference type="AlphaFoldDB" id="A0AAV4X7F9"/>
<feature type="transmembrane region" description="Helical" evidence="2">
    <location>
        <begin position="37"/>
        <end position="55"/>
    </location>
</feature>
<feature type="transmembrane region" description="Helical" evidence="2">
    <location>
        <begin position="108"/>
        <end position="134"/>
    </location>
</feature>
<comment type="caution">
    <text evidence="3">The sequence shown here is derived from an EMBL/GenBank/DDBJ whole genome shotgun (WGS) entry which is preliminary data.</text>
</comment>
<evidence type="ECO:0000313" key="3">
    <source>
        <dbReference type="EMBL" id="GIY89910.1"/>
    </source>
</evidence>
<evidence type="ECO:0000313" key="4">
    <source>
        <dbReference type="Proteomes" id="UP001054945"/>
    </source>
</evidence>
<dbReference type="EMBL" id="BPLR01017270">
    <property type="protein sequence ID" value="GIY89910.1"/>
    <property type="molecule type" value="Genomic_DNA"/>
</dbReference>
<keyword evidence="2" id="KW-0472">Membrane</keyword>
<proteinExistence type="predicted"/>
<feature type="region of interest" description="Disordered" evidence="1">
    <location>
        <begin position="230"/>
        <end position="275"/>
    </location>
</feature>
<reference evidence="3 4" key="1">
    <citation type="submission" date="2021-06" db="EMBL/GenBank/DDBJ databases">
        <title>Caerostris extrusa draft genome.</title>
        <authorList>
            <person name="Kono N."/>
            <person name="Arakawa K."/>
        </authorList>
    </citation>
    <scope>NUCLEOTIDE SEQUENCE [LARGE SCALE GENOMIC DNA]</scope>
</reference>